<accession>A0A8X6P0D4</accession>
<protein>
    <submittedName>
        <fullName evidence="1">Uncharacterized protein</fullName>
    </submittedName>
</protein>
<dbReference type="OrthoDB" id="10605369at2759"/>
<sequence length="114" mass="12910">MPHTSLPLPKLPPIHAVTDNYQTSVEESLQNHYETFPPSLKTWKEATAAGIQLEFPSFPVRYIDSGAPRPNVLVVTVETASLQFIRRQYGRCVLLPRGRTRATKNRLNVKCLTH</sequence>
<dbReference type="Proteomes" id="UP000887013">
    <property type="component" value="Unassembled WGS sequence"/>
</dbReference>
<name>A0A8X6P0D4_NEPPI</name>
<evidence type="ECO:0000313" key="1">
    <source>
        <dbReference type="EMBL" id="GFT44030.1"/>
    </source>
</evidence>
<keyword evidence="2" id="KW-1185">Reference proteome</keyword>
<reference evidence="1" key="1">
    <citation type="submission" date="2020-08" db="EMBL/GenBank/DDBJ databases">
        <title>Multicomponent nature underlies the extraordinary mechanical properties of spider dragline silk.</title>
        <authorList>
            <person name="Kono N."/>
            <person name="Nakamura H."/>
            <person name="Mori M."/>
            <person name="Yoshida Y."/>
            <person name="Ohtoshi R."/>
            <person name="Malay A.D."/>
            <person name="Moran D.A.P."/>
            <person name="Tomita M."/>
            <person name="Numata K."/>
            <person name="Arakawa K."/>
        </authorList>
    </citation>
    <scope>NUCLEOTIDE SEQUENCE</scope>
</reference>
<comment type="caution">
    <text evidence="1">The sequence shown here is derived from an EMBL/GenBank/DDBJ whole genome shotgun (WGS) entry which is preliminary data.</text>
</comment>
<dbReference type="EMBL" id="BMAW01064220">
    <property type="protein sequence ID" value="GFT44030.1"/>
    <property type="molecule type" value="Genomic_DNA"/>
</dbReference>
<proteinExistence type="predicted"/>
<organism evidence="1 2">
    <name type="scientific">Nephila pilipes</name>
    <name type="common">Giant wood spider</name>
    <name type="synonym">Nephila maculata</name>
    <dbReference type="NCBI Taxonomy" id="299642"/>
    <lineage>
        <taxon>Eukaryota</taxon>
        <taxon>Metazoa</taxon>
        <taxon>Ecdysozoa</taxon>
        <taxon>Arthropoda</taxon>
        <taxon>Chelicerata</taxon>
        <taxon>Arachnida</taxon>
        <taxon>Araneae</taxon>
        <taxon>Araneomorphae</taxon>
        <taxon>Entelegynae</taxon>
        <taxon>Araneoidea</taxon>
        <taxon>Nephilidae</taxon>
        <taxon>Nephila</taxon>
    </lineage>
</organism>
<evidence type="ECO:0000313" key="2">
    <source>
        <dbReference type="Proteomes" id="UP000887013"/>
    </source>
</evidence>
<gene>
    <name evidence="1" type="ORF">NPIL_373911</name>
</gene>
<dbReference type="AlphaFoldDB" id="A0A8X6P0D4"/>